<keyword evidence="3 6" id="KW-0812">Transmembrane</keyword>
<keyword evidence="2" id="KW-1003">Cell membrane</keyword>
<organism evidence="7 8">
    <name type="scientific">Clostridium punense</name>
    <dbReference type="NCBI Taxonomy" id="1054297"/>
    <lineage>
        <taxon>Bacteria</taxon>
        <taxon>Bacillati</taxon>
        <taxon>Bacillota</taxon>
        <taxon>Clostridia</taxon>
        <taxon>Eubacteriales</taxon>
        <taxon>Clostridiaceae</taxon>
        <taxon>Clostridium</taxon>
    </lineage>
</organism>
<feature type="transmembrane region" description="Helical" evidence="6">
    <location>
        <begin position="12"/>
        <end position="34"/>
    </location>
</feature>
<dbReference type="PANTHER" id="PTHR47089">
    <property type="entry name" value="ABC TRANSPORTER, PERMEASE PROTEIN"/>
    <property type="match status" value="1"/>
</dbReference>
<dbReference type="InterPro" id="IPR001851">
    <property type="entry name" value="ABC_transp_permease"/>
</dbReference>
<evidence type="ECO:0000256" key="6">
    <source>
        <dbReference type="SAM" id="Phobius"/>
    </source>
</evidence>
<evidence type="ECO:0000256" key="2">
    <source>
        <dbReference type="ARBA" id="ARBA00022475"/>
    </source>
</evidence>
<evidence type="ECO:0000256" key="4">
    <source>
        <dbReference type="ARBA" id="ARBA00022989"/>
    </source>
</evidence>
<evidence type="ECO:0000256" key="3">
    <source>
        <dbReference type="ARBA" id="ARBA00022692"/>
    </source>
</evidence>
<feature type="transmembrane region" description="Helical" evidence="6">
    <location>
        <begin position="150"/>
        <end position="169"/>
    </location>
</feature>
<feature type="transmembrane region" description="Helical" evidence="6">
    <location>
        <begin position="199"/>
        <end position="218"/>
    </location>
</feature>
<accession>A0ABS4K380</accession>
<feature type="transmembrane region" description="Helical" evidence="6">
    <location>
        <begin position="120"/>
        <end position="138"/>
    </location>
</feature>
<gene>
    <name evidence="7" type="ORF">J2Z44_002039</name>
</gene>
<dbReference type="PANTHER" id="PTHR47089:SF1">
    <property type="entry name" value="GUANOSINE ABC TRANSPORTER PERMEASE PROTEIN NUPP"/>
    <property type="match status" value="1"/>
</dbReference>
<comment type="caution">
    <text evidence="7">The sequence shown here is derived from an EMBL/GenBank/DDBJ whole genome shotgun (WGS) entry which is preliminary data.</text>
</comment>
<reference evidence="7 8" key="1">
    <citation type="submission" date="2021-03" db="EMBL/GenBank/DDBJ databases">
        <title>Genomic Encyclopedia of Type Strains, Phase IV (KMG-IV): sequencing the most valuable type-strain genomes for metagenomic binning, comparative biology and taxonomic classification.</title>
        <authorList>
            <person name="Goeker M."/>
        </authorList>
    </citation>
    <scope>NUCLEOTIDE SEQUENCE [LARGE SCALE GENOMIC DNA]</scope>
    <source>
        <strain evidence="7 8">DSM 28650</strain>
    </source>
</reference>
<feature type="transmembrane region" description="Helical" evidence="6">
    <location>
        <begin position="247"/>
        <end position="270"/>
    </location>
</feature>
<dbReference type="CDD" id="cd06580">
    <property type="entry name" value="TM_PBP1_transp_TpRbsC_like"/>
    <property type="match status" value="1"/>
</dbReference>
<keyword evidence="7" id="KW-0813">Transport</keyword>
<evidence type="ECO:0000313" key="7">
    <source>
        <dbReference type="EMBL" id="MBP2022238.1"/>
    </source>
</evidence>
<keyword evidence="7" id="KW-0762">Sugar transport</keyword>
<feature type="transmembrane region" description="Helical" evidence="6">
    <location>
        <begin position="83"/>
        <end position="108"/>
    </location>
</feature>
<dbReference type="Proteomes" id="UP001519308">
    <property type="component" value="Unassembled WGS sequence"/>
</dbReference>
<keyword evidence="4 6" id="KW-1133">Transmembrane helix</keyword>
<keyword evidence="5 6" id="KW-0472">Membrane</keyword>
<dbReference type="Pfam" id="PF02653">
    <property type="entry name" value="BPD_transp_2"/>
    <property type="match status" value="1"/>
</dbReference>
<dbReference type="EMBL" id="JAGGLL010000014">
    <property type="protein sequence ID" value="MBP2022238.1"/>
    <property type="molecule type" value="Genomic_DNA"/>
</dbReference>
<evidence type="ECO:0000256" key="5">
    <source>
        <dbReference type="ARBA" id="ARBA00023136"/>
    </source>
</evidence>
<feature type="transmembrane region" description="Helical" evidence="6">
    <location>
        <begin position="326"/>
        <end position="344"/>
    </location>
</feature>
<evidence type="ECO:0000313" key="8">
    <source>
        <dbReference type="Proteomes" id="UP001519308"/>
    </source>
</evidence>
<protein>
    <submittedName>
        <fullName evidence="7">Simple sugar transport system permease protein</fullName>
    </submittedName>
</protein>
<name>A0ABS4K380_9CLOT</name>
<sequence length="359" mass="38083">MMNNKGKQIISSLLFPLLAIVISFFVSVFFVMWAKGYPITRYFSALGDLIGTIWKGSFGTTRNSMTTLAEITPLIFTGVANAVAFRCGLFNIGVGGQFVLGMLAGALVGTIPGLSPIIHIPLMIISGIIAGGLWGSVPGFLKAKFGTSEVINTIMMNYISLAFANYIILRTRFGVPGKASTATIEKSAEFARFMTTSQANTSIFLAIAVAIFMAWFLWKTTTGYEIRAVGINPLGAEYGGVNVSKNAVLSIVISGAIAGLGGATHVAGVTHLAQDFMVLPSYGFDGIAVALLAKNNPVACIASAVLFGALNSSSRALQISGIPKQIVFLIQSIIIIFVATDYIVKYFSDKKKKGAIMNE</sequence>
<keyword evidence="8" id="KW-1185">Reference proteome</keyword>
<evidence type="ECO:0000256" key="1">
    <source>
        <dbReference type="ARBA" id="ARBA00004651"/>
    </source>
</evidence>
<proteinExistence type="predicted"/>
<comment type="subcellular location">
    <subcellularLocation>
        <location evidence="1">Cell membrane</location>
        <topology evidence="1">Multi-pass membrane protein</topology>
    </subcellularLocation>
</comment>